<dbReference type="PANTHER" id="PTHR30618">
    <property type="entry name" value="NCS1 FAMILY PURINE/PYRIMIDINE TRANSPORTER"/>
    <property type="match status" value="1"/>
</dbReference>
<feature type="transmembrane region" description="Helical" evidence="7">
    <location>
        <begin position="170"/>
        <end position="188"/>
    </location>
</feature>
<dbReference type="Gramene" id="ONK75498">
    <property type="protein sequence ID" value="ONK75498"/>
    <property type="gene ID" value="A4U43_C03F17530"/>
</dbReference>
<proteinExistence type="inferred from homology"/>
<evidence type="ECO:0000256" key="7">
    <source>
        <dbReference type="SAM" id="Phobius"/>
    </source>
</evidence>
<evidence type="ECO:0000313" key="8">
    <source>
        <dbReference type="EMBL" id="ONK75498.1"/>
    </source>
</evidence>
<evidence type="ECO:0000256" key="6">
    <source>
        <dbReference type="SAM" id="MobiDB-lite"/>
    </source>
</evidence>
<dbReference type="Proteomes" id="UP000243459">
    <property type="component" value="Chromosome 3"/>
</dbReference>
<evidence type="ECO:0000256" key="5">
    <source>
        <dbReference type="ARBA" id="ARBA00023136"/>
    </source>
</evidence>
<evidence type="ECO:0000256" key="3">
    <source>
        <dbReference type="ARBA" id="ARBA00022692"/>
    </source>
</evidence>
<gene>
    <name evidence="8" type="ORF">A4U43_C03F17530</name>
</gene>
<sequence length="299" mass="33700">MTTYIANVTYKVRANILWPPPKHTHTHTPSLALLALLLAELHRRDASREGHDVVAGSHRRRRSQGRPPPPSHPPRPTGYQIRYPVPRPRPLRLRSSWGPRPRPAPCARRLWLVWHRDMARRTSDIHPPSFIRKKLVLGEADTWLATSPLRVVLLAVFWLAQLAVLWKGCAPAPILISLASLLLSWAYVKAGGLGPMLNQPIKLSPAEFWALFFPSLTANVGSWGAMALSISDFTRYARSQRDQVLGQLGLPLFMGSFSFVGLAVTSSTAVMLRAHHLEQPRQSLIRHRRRVDHDVRYSG</sequence>
<dbReference type="EMBL" id="CM007383">
    <property type="protein sequence ID" value="ONK75498.1"/>
    <property type="molecule type" value="Genomic_DNA"/>
</dbReference>
<dbReference type="Pfam" id="PF02133">
    <property type="entry name" value="Transp_cyt_pur"/>
    <property type="match status" value="1"/>
</dbReference>
<organism evidence="8 9">
    <name type="scientific">Asparagus officinalis</name>
    <name type="common">Garden asparagus</name>
    <dbReference type="NCBI Taxonomy" id="4686"/>
    <lineage>
        <taxon>Eukaryota</taxon>
        <taxon>Viridiplantae</taxon>
        <taxon>Streptophyta</taxon>
        <taxon>Embryophyta</taxon>
        <taxon>Tracheophyta</taxon>
        <taxon>Spermatophyta</taxon>
        <taxon>Magnoliopsida</taxon>
        <taxon>Liliopsida</taxon>
        <taxon>Asparagales</taxon>
        <taxon>Asparagaceae</taxon>
        <taxon>Asparagoideae</taxon>
        <taxon>Asparagus</taxon>
    </lineage>
</organism>
<dbReference type="PANTHER" id="PTHR30618:SF0">
    <property type="entry name" value="PURINE-URACIL PERMEASE NCS1"/>
    <property type="match status" value="1"/>
</dbReference>
<keyword evidence="5 7" id="KW-0472">Membrane</keyword>
<feature type="region of interest" description="Disordered" evidence="6">
    <location>
        <begin position="48"/>
        <end position="87"/>
    </location>
</feature>
<evidence type="ECO:0000256" key="4">
    <source>
        <dbReference type="ARBA" id="ARBA00022989"/>
    </source>
</evidence>
<feature type="compositionally biased region" description="Pro residues" evidence="6">
    <location>
        <begin position="66"/>
        <end position="76"/>
    </location>
</feature>
<dbReference type="GO" id="GO:0015205">
    <property type="term" value="F:nucleobase transmembrane transporter activity"/>
    <property type="evidence" value="ECO:0007669"/>
    <property type="project" value="TreeGrafter"/>
</dbReference>
<comment type="similarity">
    <text evidence="2">Belongs to the purine-cytosine permease (2.A.39) family.</text>
</comment>
<comment type="subcellular location">
    <subcellularLocation>
        <location evidence="1">Membrane</location>
        <topology evidence="1">Multi-pass membrane protein</topology>
    </subcellularLocation>
</comment>
<keyword evidence="4 7" id="KW-1133">Transmembrane helix</keyword>
<evidence type="ECO:0000256" key="2">
    <source>
        <dbReference type="ARBA" id="ARBA00008974"/>
    </source>
</evidence>
<dbReference type="AlphaFoldDB" id="A0A5P1FAV2"/>
<accession>A0A5P1FAV2</accession>
<dbReference type="Gene3D" id="1.10.4160.10">
    <property type="entry name" value="Hydantoin permease"/>
    <property type="match status" value="1"/>
</dbReference>
<keyword evidence="9" id="KW-1185">Reference proteome</keyword>
<feature type="transmembrane region" description="Helical" evidence="7">
    <location>
        <begin position="142"/>
        <end position="164"/>
    </location>
</feature>
<keyword evidence="3 7" id="KW-0812">Transmembrane</keyword>
<dbReference type="GO" id="GO:0005886">
    <property type="term" value="C:plasma membrane"/>
    <property type="evidence" value="ECO:0007669"/>
    <property type="project" value="TreeGrafter"/>
</dbReference>
<protein>
    <submittedName>
        <fullName evidence="8">Uncharacterized protein</fullName>
    </submittedName>
</protein>
<reference evidence="9" key="1">
    <citation type="journal article" date="2017" name="Nat. Commun.">
        <title>The asparagus genome sheds light on the origin and evolution of a young Y chromosome.</title>
        <authorList>
            <person name="Harkess A."/>
            <person name="Zhou J."/>
            <person name="Xu C."/>
            <person name="Bowers J.E."/>
            <person name="Van der Hulst R."/>
            <person name="Ayyampalayam S."/>
            <person name="Mercati F."/>
            <person name="Riccardi P."/>
            <person name="McKain M.R."/>
            <person name="Kakrana A."/>
            <person name="Tang H."/>
            <person name="Ray J."/>
            <person name="Groenendijk J."/>
            <person name="Arikit S."/>
            <person name="Mathioni S.M."/>
            <person name="Nakano M."/>
            <person name="Shan H."/>
            <person name="Telgmann-Rauber A."/>
            <person name="Kanno A."/>
            <person name="Yue Z."/>
            <person name="Chen H."/>
            <person name="Li W."/>
            <person name="Chen Y."/>
            <person name="Xu X."/>
            <person name="Zhang Y."/>
            <person name="Luo S."/>
            <person name="Chen H."/>
            <person name="Gao J."/>
            <person name="Mao Z."/>
            <person name="Pires J.C."/>
            <person name="Luo M."/>
            <person name="Kudrna D."/>
            <person name="Wing R.A."/>
            <person name="Meyers B.C."/>
            <person name="Yi K."/>
            <person name="Kong H."/>
            <person name="Lavrijsen P."/>
            <person name="Sunseri F."/>
            <person name="Falavigna A."/>
            <person name="Ye Y."/>
            <person name="Leebens-Mack J.H."/>
            <person name="Chen G."/>
        </authorList>
    </citation>
    <scope>NUCLEOTIDE SEQUENCE [LARGE SCALE GENOMIC DNA]</scope>
    <source>
        <strain evidence="9">cv. DH0086</strain>
    </source>
</reference>
<dbReference type="InterPro" id="IPR045225">
    <property type="entry name" value="Uracil/uridine/allantoin_perm"/>
</dbReference>
<evidence type="ECO:0000256" key="1">
    <source>
        <dbReference type="ARBA" id="ARBA00004141"/>
    </source>
</evidence>
<feature type="transmembrane region" description="Helical" evidence="7">
    <location>
        <begin position="208"/>
        <end position="230"/>
    </location>
</feature>
<dbReference type="InterPro" id="IPR001248">
    <property type="entry name" value="Pur-cyt_permease"/>
</dbReference>
<name>A0A5P1FAV2_ASPOF</name>
<evidence type="ECO:0000313" key="9">
    <source>
        <dbReference type="Proteomes" id="UP000243459"/>
    </source>
</evidence>
<feature type="transmembrane region" description="Helical" evidence="7">
    <location>
        <begin position="250"/>
        <end position="272"/>
    </location>
</feature>